<reference evidence="2" key="1">
    <citation type="submission" date="2019-09" db="EMBL/GenBank/DDBJ databases">
        <title>Draft genome information of white flower Hibiscus syriacus.</title>
        <authorList>
            <person name="Kim Y.-M."/>
        </authorList>
    </citation>
    <scope>NUCLEOTIDE SEQUENCE [LARGE SCALE GENOMIC DNA]</scope>
    <source>
        <strain evidence="2">YM2019G1</strain>
    </source>
</reference>
<accession>A0A6A2Y8R7</accession>
<dbReference type="PANTHER" id="PTHR33237">
    <property type="entry name" value="F2P16.13 PROTEIN-RELATED"/>
    <property type="match status" value="1"/>
</dbReference>
<keyword evidence="1" id="KW-0812">Transmembrane</keyword>
<dbReference type="PANTHER" id="PTHR33237:SF21">
    <property type="entry name" value="TRANSMEMBRANE PROTEIN"/>
    <property type="match status" value="1"/>
</dbReference>
<evidence type="ECO:0000313" key="3">
    <source>
        <dbReference type="Proteomes" id="UP000436088"/>
    </source>
</evidence>
<keyword evidence="3" id="KW-1185">Reference proteome</keyword>
<comment type="caution">
    <text evidence="2">The sequence shown here is derived from an EMBL/GenBank/DDBJ whole genome shotgun (WGS) entry which is preliminary data.</text>
</comment>
<dbReference type="EMBL" id="VEPZ02001565">
    <property type="protein sequence ID" value="KAE8667817.1"/>
    <property type="molecule type" value="Genomic_DNA"/>
</dbReference>
<evidence type="ECO:0000256" key="1">
    <source>
        <dbReference type="SAM" id="Phobius"/>
    </source>
</evidence>
<protein>
    <submittedName>
        <fullName evidence="2">Uncharacterized protein</fullName>
    </submittedName>
</protein>
<sequence length="154" mass="17143">MEALWSLEEKWKLTTQEDVIVVVCAASAIVGLCAAAVLKKKARKKPVEDGDAVSERSTNAKWCEPSCCWVSKRVMWSGAKQWEERKSPLLGLEEYGGGVGWMSQNSESPVWQRSILMGENASCRGLANCFCTMKEGSCLMIPLREVPTREIITR</sequence>
<organism evidence="2 3">
    <name type="scientific">Hibiscus syriacus</name>
    <name type="common">Rose of Sharon</name>
    <dbReference type="NCBI Taxonomy" id="106335"/>
    <lineage>
        <taxon>Eukaryota</taxon>
        <taxon>Viridiplantae</taxon>
        <taxon>Streptophyta</taxon>
        <taxon>Embryophyta</taxon>
        <taxon>Tracheophyta</taxon>
        <taxon>Spermatophyta</taxon>
        <taxon>Magnoliopsida</taxon>
        <taxon>eudicotyledons</taxon>
        <taxon>Gunneridae</taxon>
        <taxon>Pentapetalae</taxon>
        <taxon>rosids</taxon>
        <taxon>malvids</taxon>
        <taxon>Malvales</taxon>
        <taxon>Malvaceae</taxon>
        <taxon>Malvoideae</taxon>
        <taxon>Hibiscus</taxon>
    </lineage>
</organism>
<feature type="transmembrane region" description="Helical" evidence="1">
    <location>
        <begin position="20"/>
        <end position="38"/>
    </location>
</feature>
<name>A0A6A2Y8R7_HIBSY</name>
<gene>
    <name evidence="2" type="ORF">F3Y22_tig00112370pilonHSYRG00041</name>
</gene>
<dbReference type="AlphaFoldDB" id="A0A6A2Y8R7"/>
<proteinExistence type="predicted"/>
<dbReference type="Proteomes" id="UP000436088">
    <property type="component" value="Unassembled WGS sequence"/>
</dbReference>
<evidence type="ECO:0000313" key="2">
    <source>
        <dbReference type="EMBL" id="KAE8667817.1"/>
    </source>
</evidence>
<keyword evidence="1" id="KW-1133">Transmembrane helix</keyword>
<keyword evidence="1" id="KW-0472">Membrane</keyword>